<comment type="caution">
    <text evidence="1">The sequence shown here is derived from an EMBL/GenBank/DDBJ whole genome shotgun (WGS) entry which is preliminary data.</text>
</comment>
<dbReference type="Proteomes" id="UP000828941">
    <property type="component" value="Chromosome 4"/>
</dbReference>
<proteinExistence type="predicted"/>
<evidence type="ECO:0000313" key="1">
    <source>
        <dbReference type="EMBL" id="KAI4348256.1"/>
    </source>
</evidence>
<gene>
    <name evidence="1" type="ORF">L6164_008998</name>
</gene>
<reference evidence="1 2" key="1">
    <citation type="journal article" date="2022" name="DNA Res.">
        <title>Chromosomal-level genome assembly of the orchid tree Bauhinia variegata (Leguminosae; Cercidoideae) supports the allotetraploid origin hypothesis of Bauhinia.</title>
        <authorList>
            <person name="Zhong Y."/>
            <person name="Chen Y."/>
            <person name="Zheng D."/>
            <person name="Pang J."/>
            <person name="Liu Y."/>
            <person name="Luo S."/>
            <person name="Meng S."/>
            <person name="Qian L."/>
            <person name="Wei D."/>
            <person name="Dai S."/>
            <person name="Zhou R."/>
        </authorList>
    </citation>
    <scope>NUCLEOTIDE SEQUENCE [LARGE SCALE GENOMIC DNA]</scope>
    <source>
        <strain evidence="1">BV-YZ2020</strain>
    </source>
</reference>
<name>A0ACB9PLA4_BAUVA</name>
<accession>A0ACB9PLA4</accession>
<dbReference type="EMBL" id="CM039429">
    <property type="protein sequence ID" value="KAI4348256.1"/>
    <property type="molecule type" value="Genomic_DNA"/>
</dbReference>
<protein>
    <submittedName>
        <fullName evidence="1">Uncharacterized protein</fullName>
    </submittedName>
</protein>
<evidence type="ECO:0000313" key="2">
    <source>
        <dbReference type="Proteomes" id="UP000828941"/>
    </source>
</evidence>
<organism evidence="1 2">
    <name type="scientific">Bauhinia variegata</name>
    <name type="common">Purple orchid tree</name>
    <name type="synonym">Phanera variegata</name>
    <dbReference type="NCBI Taxonomy" id="167791"/>
    <lineage>
        <taxon>Eukaryota</taxon>
        <taxon>Viridiplantae</taxon>
        <taxon>Streptophyta</taxon>
        <taxon>Embryophyta</taxon>
        <taxon>Tracheophyta</taxon>
        <taxon>Spermatophyta</taxon>
        <taxon>Magnoliopsida</taxon>
        <taxon>eudicotyledons</taxon>
        <taxon>Gunneridae</taxon>
        <taxon>Pentapetalae</taxon>
        <taxon>rosids</taxon>
        <taxon>fabids</taxon>
        <taxon>Fabales</taxon>
        <taxon>Fabaceae</taxon>
        <taxon>Cercidoideae</taxon>
        <taxon>Cercideae</taxon>
        <taxon>Bauhiniinae</taxon>
        <taxon>Bauhinia</taxon>
    </lineage>
</organism>
<keyword evidence="2" id="KW-1185">Reference proteome</keyword>
<sequence length="579" mass="67547">MKDHHRRKRNPTSRRSTLFCCTTSFLFSSLVLISFTFSTIRLFRVKEPFHPDADLPWPTQPLEPQPNRDHDSWSRPPSATMSIRETILMPDYALVFLNYPPSSRFYTERDLECVYFSAKSAQPRLSAPPLQVDQTELHGQIVRCPLMPRGRTVSISVKPIGRIATNPSSNHRWDSLVYEALIDRDNTTIVFLKGLNLRPERLAEPSRFECVYGWDFKRPKMLLTSDVVSVAQEIVRCRTPLSFLIGLNMKKVKDSVKVSVRVKGRRIFPSVARPGLRLEPKRKAPKRHQICVCTMLRNQARFLKEWVMYHTRIGVKRWFVYDNNSDDDIGTVIESLQSNNYNITRHVWPWIKAQEAGFAHCALRARSVCKWVGFIDVDEFFHLKLDQSLKDVIRRHSGPNNVGEIRTPCYSFGPSGLKKLPRQGVMVGYTCRLAARERHKSIVSPDALNSTLINVVHHFHLKQGFVAVSVDRTVMVINHYKYQVWEVFKEKFYRRVATFVSDWKEEQNVGSKDRAPGLGTKAVEPPDWSNRFCEVRDSNLRNWVLNKFADRRTHLLPWQPEYELQKRQRRKRRRGRGYL</sequence>